<keyword evidence="1" id="KW-0732">Signal</keyword>
<protein>
    <submittedName>
        <fullName evidence="2">Uncharacterized protein</fullName>
    </submittedName>
</protein>
<dbReference type="AlphaFoldDB" id="A0A7N2LM97"/>
<evidence type="ECO:0000256" key="1">
    <source>
        <dbReference type="ARBA" id="ARBA00022729"/>
    </source>
</evidence>
<dbReference type="EMBL" id="LRBV02000005">
    <property type="status" value="NOT_ANNOTATED_CDS"/>
    <property type="molecule type" value="Genomic_DNA"/>
</dbReference>
<reference evidence="2" key="2">
    <citation type="submission" date="2021-01" db="UniProtKB">
        <authorList>
            <consortium name="EnsemblPlants"/>
        </authorList>
    </citation>
    <scope>IDENTIFICATION</scope>
</reference>
<sequence>MGPYCVCQRWALKARGTILTQAKQSQSVRPLKIGPSDYIFHHLHGPYGETFFNYPTGRFSNGRLIPDFIAEFAKLPFITPLLYPGYHQYTDGSNFASGGAGALVETNKGLELENKLDGFKYSITDKYTSLSETINNPSKYGFKESKIACCGTGPYRGTFSCGGKRSVKEYELCENVSEYVFFDSIHATEKANQQIAELMWSGTPNITGPYNLAALFEN</sequence>
<dbReference type="PANTHER" id="PTHR45966">
    <property type="entry name" value="GDSL-LIKE LIPASE/ACYLHYDROLASE"/>
    <property type="match status" value="1"/>
</dbReference>
<dbReference type="PANTHER" id="PTHR45966:SF1">
    <property type="entry name" value="GDSL ESTERASE_LIPASE 1-RELATED"/>
    <property type="match status" value="1"/>
</dbReference>
<dbReference type="GO" id="GO:0016298">
    <property type="term" value="F:lipase activity"/>
    <property type="evidence" value="ECO:0007669"/>
    <property type="project" value="TreeGrafter"/>
</dbReference>
<reference evidence="2 3" key="1">
    <citation type="journal article" date="2016" name="G3 (Bethesda)">
        <title>First Draft Assembly and Annotation of the Genome of a California Endemic Oak Quercus lobata Nee (Fagaceae).</title>
        <authorList>
            <person name="Sork V.L."/>
            <person name="Fitz-Gibbon S.T."/>
            <person name="Puiu D."/>
            <person name="Crepeau M."/>
            <person name="Gugger P.F."/>
            <person name="Sherman R."/>
            <person name="Stevens K."/>
            <person name="Langley C.H."/>
            <person name="Pellegrini M."/>
            <person name="Salzberg S.L."/>
        </authorList>
    </citation>
    <scope>NUCLEOTIDE SEQUENCE [LARGE SCALE GENOMIC DNA]</scope>
    <source>
        <strain evidence="2 3">cv. SW786</strain>
    </source>
</reference>
<organism evidence="2 3">
    <name type="scientific">Quercus lobata</name>
    <name type="common">Valley oak</name>
    <dbReference type="NCBI Taxonomy" id="97700"/>
    <lineage>
        <taxon>Eukaryota</taxon>
        <taxon>Viridiplantae</taxon>
        <taxon>Streptophyta</taxon>
        <taxon>Embryophyta</taxon>
        <taxon>Tracheophyta</taxon>
        <taxon>Spermatophyta</taxon>
        <taxon>Magnoliopsida</taxon>
        <taxon>eudicotyledons</taxon>
        <taxon>Gunneridae</taxon>
        <taxon>Pentapetalae</taxon>
        <taxon>rosids</taxon>
        <taxon>fabids</taxon>
        <taxon>Fagales</taxon>
        <taxon>Fagaceae</taxon>
        <taxon>Quercus</taxon>
    </lineage>
</organism>
<evidence type="ECO:0000313" key="3">
    <source>
        <dbReference type="Proteomes" id="UP000594261"/>
    </source>
</evidence>
<name>A0A7N2LM97_QUELO</name>
<keyword evidence="3" id="KW-1185">Reference proteome</keyword>
<dbReference type="EnsemblPlants" id="QL05p001601:mrna">
    <property type="protein sequence ID" value="QL05p001601:mrna"/>
    <property type="gene ID" value="QL05p001601"/>
</dbReference>
<dbReference type="InParanoid" id="A0A7N2LM97"/>
<dbReference type="InterPro" id="IPR044552">
    <property type="entry name" value="GLIP1-5/GLL25"/>
</dbReference>
<accession>A0A7N2LM97</accession>
<dbReference type="Gene3D" id="3.40.50.1110">
    <property type="entry name" value="SGNH hydrolase"/>
    <property type="match status" value="1"/>
</dbReference>
<dbReference type="InterPro" id="IPR036514">
    <property type="entry name" value="SGNH_hydro_sf"/>
</dbReference>
<dbReference type="Gramene" id="QL05p001601:mrna">
    <property type="protein sequence ID" value="QL05p001601:mrna"/>
    <property type="gene ID" value="QL05p001601"/>
</dbReference>
<dbReference type="Proteomes" id="UP000594261">
    <property type="component" value="Chromosome 5"/>
</dbReference>
<evidence type="ECO:0000313" key="2">
    <source>
        <dbReference type="EnsemblPlants" id="QL05p001601:mrna"/>
    </source>
</evidence>
<proteinExistence type="predicted"/>